<dbReference type="CDD" id="cd12912">
    <property type="entry name" value="PDC2_MCP_like"/>
    <property type="match status" value="1"/>
</dbReference>
<dbReference type="SUPFAM" id="SSF103190">
    <property type="entry name" value="Sensory domain-like"/>
    <property type="match status" value="1"/>
</dbReference>
<dbReference type="PANTHER" id="PTHR32089:SF112">
    <property type="entry name" value="LYSOZYME-LIKE PROTEIN-RELATED"/>
    <property type="match status" value="1"/>
</dbReference>
<dbReference type="CDD" id="cd18773">
    <property type="entry name" value="PDC1_HK_sensor"/>
    <property type="match status" value="1"/>
</dbReference>
<dbReference type="RefSeq" id="WP_092207989.1">
    <property type="nucleotide sequence ID" value="NZ_FMUX01000001.1"/>
</dbReference>
<dbReference type="PANTHER" id="PTHR32089">
    <property type="entry name" value="METHYL-ACCEPTING CHEMOTAXIS PROTEIN MCPB"/>
    <property type="match status" value="1"/>
</dbReference>
<evidence type="ECO:0000256" key="2">
    <source>
        <dbReference type="ARBA" id="ARBA00022475"/>
    </source>
</evidence>
<dbReference type="EMBL" id="FMUX01000001">
    <property type="protein sequence ID" value="SCX83966.1"/>
    <property type="molecule type" value="Genomic_DNA"/>
</dbReference>
<evidence type="ECO:0000256" key="1">
    <source>
        <dbReference type="ARBA" id="ARBA00004651"/>
    </source>
</evidence>
<dbReference type="GO" id="GO:0004888">
    <property type="term" value="F:transmembrane signaling receptor activity"/>
    <property type="evidence" value="ECO:0007669"/>
    <property type="project" value="InterPro"/>
</dbReference>
<protein>
    <submittedName>
        <fullName evidence="13">Methyl-accepting chemotaxis sensory transducer with Cache sensor</fullName>
    </submittedName>
</protein>
<dbReference type="Gene3D" id="1.10.287.950">
    <property type="entry name" value="Methyl-accepting chemotaxis protein"/>
    <property type="match status" value="1"/>
</dbReference>
<keyword evidence="14" id="KW-1185">Reference proteome</keyword>
<dbReference type="Pfam" id="PF00015">
    <property type="entry name" value="MCPsignal"/>
    <property type="match status" value="1"/>
</dbReference>
<keyword evidence="6 10" id="KW-0472">Membrane</keyword>
<evidence type="ECO:0000256" key="7">
    <source>
        <dbReference type="ARBA" id="ARBA00023224"/>
    </source>
</evidence>
<dbReference type="InterPro" id="IPR033479">
    <property type="entry name" value="dCache_1"/>
</dbReference>
<keyword evidence="7 9" id="KW-0807">Transducer</keyword>
<dbReference type="OrthoDB" id="5428110at2"/>
<dbReference type="PROSITE" id="PS50111">
    <property type="entry name" value="CHEMOTAXIS_TRANSDUC_2"/>
    <property type="match status" value="1"/>
</dbReference>
<keyword evidence="3" id="KW-0145">Chemotaxis</keyword>
<dbReference type="Gene3D" id="3.30.450.20">
    <property type="entry name" value="PAS domain"/>
    <property type="match status" value="2"/>
</dbReference>
<keyword evidence="2" id="KW-1003">Cell membrane</keyword>
<dbReference type="CDD" id="cd11386">
    <property type="entry name" value="MCP_signal"/>
    <property type="match status" value="1"/>
</dbReference>
<dbReference type="InterPro" id="IPR003660">
    <property type="entry name" value="HAMP_dom"/>
</dbReference>
<dbReference type="PRINTS" id="PR00260">
    <property type="entry name" value="CHEMTRNSDUCR"/>
</dbReference>
<dbReference type="CDD" id="cd06225">
    <property type="entry name" value="HAMP"/>
    <property type="match status" value="1"/>
</dbReference>
<accession>A0A1G5B1J5</accession>
<dbReference type="InterPro" id="IPR004089">
    <property type="entry name" value="MCPsignal_dom"/>
</dbReference>
<dbReference type="AlphaFoldDB" id="A0A1G5B1J5"/>
<evidence type="ECO:0000259" key="11">
    <source>
        <dbReference type="PROSITE" id="PS50111"/>
    </source>
</evidence>
<evidence type="ECO:0000313" key="13">
    <source>
        <dbReference type="EMBL" id="SCX83966.1"/>
    </source>
</evidence>
<proteinExistence type="inferred from homology"/>
<evidence type="ECO:0000256" key="6">
    <source>
        <dbReference type="ARBA" id="ARBA00023136"/>
    </source>
</evidence>
<name>A0A1G5B1J5_9BACT</name>
<feature type="transmembrane region" description="Helical" evidence="10">
    <location>
        <begin position="9"/>
        <end position="30"/>
    </location>
</feature>
<evidence type="ECO:0000259" key="12">
    <source>
        <dbReference type="PROSITE" id="PS50885"/>
    </source>
</evidence>
<dbReference type="GO" id="GO:0005886">
    <property type="term" value="C:plasma membrane"/>
    <property type="evidence" value="ECO:0007669"/>
    <property type="project" value="UniProtKB-SubCell"/>
</dbReference>
<organism evidence="13 14">
    <name type="scientific">Desulfoluna spongiiphila</name>
    <dbReference type="NCBI Taxonomy" id="419481"/>
    <lineage>
        <taxon>Bacteria</taxon>
        <taxon>Pseudomonadati</taxon>
        <taxon>Thermodesulfobacteriota</taxon>
        <taxon>Desulfobacteria</taxon>
        <taxon>Desulfobacterales</taxon>
        <taxon>Desulfolunaceae</taxon>
        <taxon>Desulfoluna</taxon>
    </lineage>
</organism>
<dbReference type="Pfam" id="PF00672">
    <property type="entry name" value="HAMP"/>
    <property type="match status" value="1"/>
</dbReference>
<dbReference type="Pfam" id="PF02743">
    <property type="entry name" value="dCache_1"/>
    <property type="match status" value="1"/>
</dbReference>
<dbReference type="GO" id="GO:0007165">
    <property type="term" value="P:signal transduction"/>
    <property type="evidence" value="ECO:0007669"/>
    <property type="project" value="UniProtKB-KW"/>
</dbReference>
<comment type="similarity">
    <text evidence="8">Belongs to the methyl-accepting chemotaxis (MCP) protein family.</text>
</comment>
<dbReference type="PROSITE" id="PS50885">
    <property type="entry name" value="HAMP"/>
    <property type="match status" value="1"/>
</dbReference>
<evidence type="ECO:0000256" key="8">
    <source>
        <dbReference type="ARBA" id="ARBA00029447"/>
    </source>
</evidence>
<dbReference type="SMART" id="SM00283">
    <property type="entry name" value="MA"/>
    <property type="match status" value="1"/>
</dbReference>
<sequence length="668" mass="69991">MTFSIKQKLMIAFTCVAVVPIAIIMAVVAVQLKQLSISGFVGATTRELAQVDNAMNLFMDGITSHVTQLASDPLLKGVGDQVTSYVDTTEKTLVTPLEDGGVNAELFRLFRRVHDSSPSYCEIYLGTEAGGLLTSLPAEKKAGYDPRKRSWYRKPADAGKLVMTPAYLSGGNGLTVVGLVAPVTGPDGRRTGVVGIDVSLSRLTDMIHGIRIGESGFAILVQGDGTILANPHDPATNFKKMTELDSPAYATLDSIASGHVAVEMDGVDCFADVYTSPTLGWKLIGVIEKQEVMSATRRLTLMILGFGGVLFLLAVGAALWLARIVTRPIINTSEMLRDIAEGEGDLTRRLEVKTADELGTLATWFNAFIEKVHGVIQALAENAEAVKDSGGELSRLAVTMSDGAAEMNNRAGTVAASAEETNSVMADVAASTEQATANVNMVAAATEEMRATIAEIAGNSERARGVTTEMVHQAREVSVIMDALGAAAGDIGKVTEAISEISEQTNLLALNATIEAARAGEAGKGFAVVAGEIKALAGQTADATGEIRQRIDGVRDSSTRSVEGIGRISSVIDEVSELVGAIAAAVEQQSGSTGEIAENLAQASRGLEEVNNQVVQCAGGSGEIAEEMAGVNRSATRFSESSTTVHGRSEKLAGLASDLNEVVGQFKI</sequence>
<dbReference type="SUPFAM" id="SSF58104">
    <property type="entry name" value="Methyl-accepting chemotaxis protein (MCP) signaling domain"/>
    <property type="match status" value="1"/>
</dbReference>
<dbReference type="GO" id="GO:0006935">
    <property type="term" value="P:chemotaxis"/>
    <property type="evidence" value="ECO:0007669"/>
    <property type="project" value="UniProtKB-KW"/>
</dbReference>
<keyword evidence="4 10" id="KW-0812">Transmembrane</keyword>
<dbReference type="Proteomes" id="UP000198870">
    <property type="component" value="Unassembled WGS sequence"/>
</dbReference>
<evidence type="ECO:0000256" key="4">
    <source>
        <dbReference type="ARBA" id="ARBA00022692"/>
    </source>
</evidence>
<evidence type="ECO:0000256" key="5">
    <source>
        <dbReference type="ARBA" id="ARBA00022989"/>
    </source>
</evidence>
<dbReference type="InterPro" id="IPR029151">
    <property type="entry name" value="Sensor-like_sf"/>
</dbReference>
<dbReference type="SMART" id="SM00304">
    <property type="entry name" value="HAMP"/>
    <property type="match status" value="1"/>
</dbReference>
<feature type="domain" description="Methyl-accepting transducer" evidence="11">
    <location>
        <begin position="403"/>
        <end position="632"/>
    </location>
</feature>
<feature type="domain" description="HAMP" evidence="12">
    <location>
        <begin position="323"/>
        <end position="377"/>
    </location>
</feature>
<keyword evidence="5 10" id="KW-1133">Transmembrane helix</keyword>
<evidence type="ECO:0000313" key="14">
    <source>
        <dbReference type="Proteomes" id="UP000198870"/>
    </source>
</evidence>
<feature type="transmembrane region" description="Helical" evidence="10">
    <location>
        <begin position="299"/>
        <end position="322"/>
    </location>
</feature>
<dbReference type="Gene3D" id="1.10.8.500">
    <property type="entry name" value="HAMP domain in histidine kinase"/>
    <property type="match status" value="1"/>
</dbReference>
<evidence type="ECO:0000256" key="10">
    <source>
        <dbReference type="SAM" id="Phobius"/>
    </source>
</evidence>
<dbReference type="STRING" id="419481.SAMN05216233_101571"/>
<comment type="subcellular location">
    <subcellularLocation>
        <location evidence="1">Cell membrane</location>
        <topology evidence="1">Multi-pass membrane protein</topology>
    </subcellularLocation>
</comment>
<evidence type="ECO:0000256" key="3">
    <source>
        <dbReference type="ARBA" id="ARBA00022500"/>
    </source>
</evidence>
<dbReference type="InterPro" id="IPR004090">
    <property type="entry name" value="Chemotax_Me-accpt_rcpt"/>
</dbReference>
<evidence type="ECO:0000256" key="9">
    <source>
        <dbReference type="PROSITE-ProRule" id="PRU00284"/>
    </source>
</evidence>
<reference evidence="13 14" key="1">
    <citation type="submission" date="2016-10" db="EMBL/GenBank/DDBJ databases">
        <authorList>
            <person name="de Groot N.N."/>
        </authorList>
    </citation>
    <scope>NUCLEOTIDE SEQUENCE [LARGE SCALE GENOMIC DNA]</scope>
    <source>
        <strain evidence="13 14">AA1</strain>
    </source>
</reference>
<gene>
    <name evidence="13" type="ORF">SAMN05216233_101571</name>
</gene>